<dbReference type="OrthoDB" id="9789256at2"/>
<comment type="similarity">
    <text evidence="1">Belongs to the 'phage' integrase family.</text>
</comment>
<sequence length="407" mass="44954">MTSAYFRPNTKGKAVLAAGKRLQRRAPDFGTWWIRYRDAAGRAARERTAARMEAEAERIAQEKAMHSERVAAGLAPAKPVPMTCDELFRRYLEATRHLSSQDPTASYVKVWFGPHFKKKPVAAVTPADCDALLVRARNAGKSDSTVKQLYVFGRLFFKYALQLGARRDNPWTLLPRPKVAMKKPRFLSRAQVAALLEAAGPHRLLLLTAVLSGLRRGELAALQWTDIHWEEGPSGVLYVTRSWERSTTKSSKERLVPVHPALRPELRAAYEAAPRDGHGQLMDPLVFPSPKGGLRSQGWHTAKLVHRIARWAGMELPEGFTFHDLRKTFLTHLIQDTGGNIGAGQLLAGHSTPAVTATYYFARDVGFLVEAVEGLKLVPSAAVAGAHTASTRQLRAVPTVVGGHRND</sequence>
<dbReference type="Proteomes" id="UP000011682">
    <property type="component" value="Unassembled WGS sequence"/>
</dbReference>
<dbReference type="InterPro" id="IPR010998">
    <property type="entry name" value="Integrase_recombinase_N"/>
</dbReference>
<comment type="caution">
    <text evidence="6">The sequence shown here is derived from an EMBL/GenBank/DDBJ whole genome shotgun (WGS) entry which is preliminary data.</text>
</comment>
<protein>
    <submittedName>
        <fullName evidence="6">Tyrosine recombinase</fullName>
    </submittedName>
</protein>
<keyword evidence="2" id="KW-0238">DNA-binding</keyword>
<evidence type="ECO:0000256" key="4">
    <source>
        <dbReference type="SAM" id="Coils"/>
    </source>
</evidence>
<dbReference type="InterPro" id="IPR011010">
    <property type="entry name" value="DNA_brk_join_enz"/>
</dbReference>
<dbReference type="Pfam" id="PF00589">
    <property type="entry name" value="Phage_integrase"/>
    <property type="match status" value="1"/>
</dbReference>
<accession>S9PHI6</accession>
<dbReference type="InterPro" id="IPR013762">
    <property type="entry name" value="Integrase-like_cat_sf"/>
</dbReference>
<keyword evidence="3" id="KW-0233">DNA recombination</keyword>
<dbReference type="eggNOG" id="COG0582">
    <property type="taxonomic scope" value="Bacteria"/>
</dbReference>
<gene>
    <name evidence="6" type="ORF">D187_008709</name>
</gene>
<evidence type="ECO:0000313" key="7">
    <source>
        <dbReference type="Proteomes" id="UP000011682"/>
    </source>
</evidence>
<dbReference type="CDD" id="cd00397">
    <property type="entry name" value="DNA_BRE_C"/>
    <property type="match status" value="1"/>
</dbReference>
<dbReference type="PANTHER" id="PTHR30349">
    <property type="entry name" value="PHAGE INTEGRASE-RELATED"/>
    <property type="match status" value="1"/>
</dbReference>
<dbReference type="Gene3D" id="1.10.443.10">
    <property type="entry name" value="Intergrase catalytic core"/>
    <property type="match status" value="1"/>
</dbReference>
<keyword evidence="4" id="KW-0175">Coiled coil</keyword>
<evidence type="ECO:0000313" key="6">
    <source>
        <dbReference type="EMBL" id="EPX62521.1"/>
    </source>
</evidence>
<dbReference type="PROSITE" id="PS51898">
    <property type="entry name" value="TYR_RECOMBINASE"/>
    <property type="match status" value="1"/>
</dbReference>
<dbReference type="AlphaFoldDB" id="S9PHI6"/>
<dbReference type="GO" id="GO:0015074">
    <property type="term" value="P:DNA integration"/>
    <property type="evidence" value="ECO:0007669"/>
    <property type="project" value="InterPro"/>
</dbReference>
<dbReference type="Gene3D" id="1.10.150.130">
    <property type="match status" value="1"/>
</dbReference>
<evidence type="ECO:0000256" key="3">
    <source>
        <dbReference type="ARBA" id="ARBA00023172"/>
    </source>
</evidence>
<evidence type="ECO:0000256" key="2">
    <source>
        <dbReference type="ARBA" id="ARBA00023125"/>
    </source>
</evidence>
<dbReference type="SUPFAM" id="SSF56349">
    <property type="entry name" value="DNA breaking-rejoining enzymes"/>
    <property type="match status" value="1"/>
</dbReference>
<dbReference type="InterPro" id="IPR050090">
    <property type="entry name" value="Tyrosine_recombinase_XerCD"/>
</dbReference>
<dbReference type="InterPro" id="IPR002104">
    <property type="entry name" value="Integrase_catalytic"/>
</dbReference>
<evidence type="ECO:0000256" key="1">
    <source>
        <dbReference type="ARBA" id="ARBA00008857"/>
    </source>
</evidence>
<organism evidence="6 7">
    <name type="scientific">Cystobacter fuscus (strain ATCC 25194 / DSM 2262 / NBRC 100088 / M29)</name>
    <dbReference type="NCBI Taxonomy" id="1242864"/>
    <lineage>
        <taxon>Bacteria</taxon>
        <taxon>Pseudomonadati</taxon>
        <taxon>Myxococcota</taxon>
        <taxon>Myxococcia</taxon>
        <taxon>Myxococcales</taxon>
        <taxon>Cystobacterineae</taxon>
        <taxon>Archangiaceae</taxon>
        <taxon>Cystobacter</taxon>
    </lineage>
</organism>
<evidence type="ECO:0000259" key="5">
    <source>
        <dbReference type="PROSITE" id="PS51898"/>
    </source>
</evidence>
<feature type="coiled-coil region" evidence="4">
    <location>
        <begin position="42"/>
        <end position="69"/>
    </location>
</feature>
<name>S9PHI6_CYSF2</name>
<dbReference type="RefSeq" id="WP_002630146.1">
    <property type="nucleotide sequence ID" value="NZ_ANAH02000007.1"/>
</dbReference>
<dbReference type="GO" id="GO:0003677">
    <property type="term" value="F:DNA binding"/>
    <property type="evidence" value="ECO:0007669"/>
    <property type="project" value="UniProtKB-KW"/>
</dbReference>
<proteinExistence type="inferred from homology"/>
<dbReference type="GO" id="GO:0006310">
    <property type="term" value="P:DNA recombination"/>
    <property type="evidence" value="ECO:0007669"/>
    <property type="project" value="UniProtKB-KW"/>
</dbReference>
<reference evidence="6" key="1">
    <citation type="submission" date="2013-05" db="EMBL/GenBank/DDBJ databases">
        <title>Genome assembly of Cystobacter fuscus DSM 2262.</title>
        <authorList>
            <person name="Sharma G."/>
            <person name="Khatri I."/>
            <person name="Kaur C."/>
            <person name="Mayilraj S."/>
            <person name="Subramanian S."/>
        </authorList>
    </citation>
    <scope>NUCLEOTIDE SEQUENCE [LARGE SCALE GENOMIC DNA]</scope>
    <source>
        <strain evidence="6">DSM 2262</strain>
    </source>
</reference>
<keyword evidence="7" id="KW-1185">Reference proteome</keyword>
<dbReference type="PANTHER" id="PTHR30349:SF64">
    <property type="entry name" value="PROPHAGE INTEGRASE INTD-RELATED"/>
    <property type="match status" value="1"/>
</dbReference>
<feature type="domain" description="Tyr recombinase" evidence="5">
    <location>
        <begin position="182"/>
        <end position="373"/>
    </location>
</feature>
<dbReference type="EMBL" id="ANAH02000007">
    <property type="protein sequence ID" value="EPX62521.1"/>
    <property type="molecule type" value="Genomic_DNA"/>
</dbReference>